<comment type="caution">
    <text evidence="9">The sequence shown here is derived from an EMBL/GenBank/DDBJ whole genome shotgun (WGS) entry which is preliminary data.</text>
</comment>
<evidence type="ECO:0000256" key="2">
    <source>
        <dbReference type="ARBA" id="ARBA00006464"/>
    </source>
</evidence>
<dbReference type="InterPro" id="IPR003362">
    <property type="entry name" value="Bact_transf"/>
</dbReference>
<feature type="transmembrane region" description="Helical" evidence="7">
    <location>
        <begin position="77"/>
        <end position="98"/>
    </location>
</feature>
<keyword evidence="6 7" id="KW-0472">Membrane</keyword>
<dbReference type="Pfam" id="PF13727">
    <property type="entry name" value="CoA_binding_3"/>
    <property type="match status" value="1"/>
</dbReference>
<evidence type="ECO:0000256" key="5">
    <source>
        <dbReference type="ARBA" id="ARBA00022989"/>
    </source>
</evidence>
<feature type="transmembrane region" description="Helical" evidence="7">
    <location>
        <begin position="272"/>
        <end position="293"/>
    </location>
</feature>
<protein>
    <recommendedName>
        <fullName evidence="8">Bacterial sugar transferase domain-containing protein</fullName>
    </recommendedName>
</protein>
<gene>
    <name evidence="9" type="ORF">A2826_02475</name>
</gene>
<dbReference type="GO" id="GO:0016020">
    <property type="term" value="C:membrane"/>
    <property type="evidence" value="ECO:0007669"/>
    <property type="project" value="UniProtKB-SubCell"/>
</dbReference>
<keyword evidence="3" id="KW-0808">Transferase</keyword>
<sequence length="454" mass="52492">MSGIADKIKKLVLVFGDIVLLYFALWLILLIRYSGDLSAHIWQIHFWPFTIMFIIWITAFYIMGLYDSRQTKNDINFYTLVFRSLLVTAGIGVVYFYAFSARLFSIRPQLVFLLYLVIFGIIFLLWRRLYNQLTQTQIFQKNVLFIGDGTEMDQLIKDLRNKPYLGYRVVDHIALGDASSQANLENLDISKLLVDKRVDTVVTTLELHKAPGIVSQFYKNLFLGISYFDFPTFYEMLTSKVPVTTIGQLWFLENLFEKEKNLYEMLKRVTDFIFAVILLPLGVLLTPLIALIVKLDSKGPVLFKQVRIGHKGKTFEAIKFRSMQVGAEKNGAQWASPSDPRVTRIGRFLRKSRLDEIPQLINVLRNEMSFIGPRPERPEFVDQLKKQIPFYDERHLIKPGLTGWAQVNFKYGASAEDAMEKLQYDLFYIKNRSVFLDIGIVLKTVNIILSGKGQ</sequence>
<accession>A0A1F5NTI2</accession>
<comment type="subcellular location">
    <subcellularLocation>
        <location evidence="1">Membrane</location>
        <topology evidence="1">Multi-pass membrane protein</topology>
    </subcellularLocation>
</comment>
<evidence type="ECO:0000256" key="4">
    <source>
        <dbReference type="ARBA" id="ARBA00022692"/>
    </source>
</evidence>
<dbReference type="AlphaFoldDB" id="A0A1F5NTI2"/>
<dbReference type="EMBL" id="MFEI01000014">
    <property type="protein sequence ID" value="OGE80967.1"/>
    <property type="molecule type" value="Genomic_DNA"/>
</dbReference>
<organism evidence="9 10">
    <name type="scientific">Candidatus Doudnabacteria bacterium RIFCSPHIGHO2_01_FULL_43_23</name>
    <dbReference type="NCBI Taxonomy" id="1817822"/>
    <lineage>
        <taxon>Bacteria</taxon>
        <taxon>Candidatus Doudnaibacteriota</taxon>
    </lineage>
</organism>
<dbReference type="Pfam" id="PF02397">
    <property type="entry name" value="Bac_transf"/>
    <property type="match status" value="1"/>
</dbReference>
<dbReference type="GO" id="GO:0089702">
    <property type="term" value="F:undecaprenyl-phosphate glucose phosphotransferase activity"/>
    <property type="evidence" value="ECO:0007669"/>
    <property type="project" value="TreeGrafter"/>
</dbReference>
<comment type="similarity">
    <text evidence="2">Belongs to the bacterial sugar transferase family.</text>
</comment>
<dbReference type="STRING" id="1817822.A2826_02475"/>
<proteinExistence type="inferred from homology"/>
<evidence type="ECO:0000256" key="6">
    <source>
        <dbReference type="ARBA" id="ARBA00023136"/>
    </source>
</evidence>
<keyword evidence="5 7" id="KW-1133">Transmembrane helix</keyword>
<dbReference type="GO" id="GO:0009242">
    <property type="term" value="P:colanic acid biosynthetic process"/>
    <property type="evidence" value="ECO:0007669"/>
    <property type="project" value="TreeGrafter"/>
</dbReference>
<evidence type="ECO:0000256" key="1">
    <source>
        <dbReference type="ARBA" id="ARBA00004141"/>
    </source>
</evidence>
<dbReference type="NCBIfam" id="TIGR03025">
    <property type="entry name" value="EPS_sugtrans"/>
    <property type="match status" value="1"/>
</dbReference>
<keyword evidence="4 7" id="KW-0812">Transmembrane</keyword>
<feature type="transmembrane region" description="Helical" evidence="7">
    <location>
        <begin position="12"/>
        <end position="33"/>
    </location>
</feature>
<name>A0A1F5NTI2_9BACT</name>
<reference evidence="9 10" key="1">
    <citation type="journal article" date="2016" name="Nat. Commun.">
        <title>Thousands of microbial genomes shed light on interconnected biogeochemical processes in an aquifer system.</title>
        <authorList>
            <person name="Anantharaman K."/>
            <person name="Brown C.T."/>
            <person name="Hug L.A."/>
            <person name="Sharon I."/>
            <person name="Castelle C.J."/>
            <person name="Probst A.J."/>
            <person name="Thomas B.C."/>
            <person name="Singh A."/>
            <person name="Wilkins M.J."/>
            <person name="Karaoz U."/>
            <person name="Brodie E.L."/>
            <person name="Williams K.H."/>
            <person name="Hubbard S.S."/>
            <person name="Banfield J.F."/>
        </authorList>
    </citation>
    <scope>NUCLEOTIDE SEQUENCE [LARGE SCALE GENOMIC DNA]</scope>
</reference>
<feature type="transmembrane region" description="Helical" evidence="7">
    <location>
        <begin position="110"/>
        <end position="126"/>
    </location>
</feature>
<dbReference type="InterPro" id="IPR017475">
    <property type="entry name" value="EPS_sugar_tfrase"/>
</dbReference>
<evidence type="ECO:0000256" key="3">
    <source>
        <dbReference type="ARBA" id="ARBA00022679"/>
    </source>
</evidence>
<feature type="transmembrane region" description="Helical" evidence="7">
    <location>
        <begin position="45"/>
        <end position="65"/>
    </location>
</feature>
<evidence type="ECO:0000313" key="10">
    <source>
        <dbReference type="Proteomes" id="UP000177912"/>
    </source>
</evidence>
<dbReference type="PANTHER" id="PTHR30576:SF21">
    <property type="entry name" value="UDP-GLUCOSE:UNDECAPRENYL-PHOSPHATE GLUCOSE-1-PHOSPHATE TRANSFERASE"/>
    <property type="match status" value="1"/>
</dbReference>
<evidence type="ECO:0000313" key="9">
    <source>
        <dbReference type="EMBL" id="OGE80967.1"/>
    </source>
</evidence>
<evidence type="ECO:0000259" key="8">
    <source>
        <dbReference type="Pfam" id="PF02397"/>
    </source>
</evidence>
<dbReference type="Proteomes" id="UP000177912">
    <property type="component" value="Unassembled WGS sequence"/>
</dbReference>
<dbReference type="PANTHER" id="PTHR30576">
    <property type="entry name" value="COLANIC BIOSYNTHESIS UDP-GLUCOSE LIPID CARRIER TRANSFERASE"/>
    <property type="match status" value="1"/>
</dbReference>
<evidence type="ECO:0000256" key="7">
    <source>
        <dbReference type="SAM" id="Phobius"/>
    </source>
</evidence>
<feature type="domain" description="Bacterial sugar transferase" evidence="8">
    <location>
        <begin position="267"/>
        <end position="449"/>
    </location>
</feature>